<organism evidence="2 3">
    <name type="scientific">Lithocarpus litseifolius</name>
    <dbReference type="NCBI Taxonomy" id="425828"/>
    <lineage>
        <taxon>Eukaryota</taxon>
        <taxon>Viridiplantae</taxon>
        <taxon>Streptophyta</taxon>
        <taxon>Embryophyta</taxon>
        <taxon>Tracheophyta</taxon>
        <taxon>Spermatophyta</taxon>
        <taxon>Magnoliopsida</taxon>
        <taxon>eudicotyledons</taxon>
        <taxon>Gunneridae</taxon>
        <taxon>Pentapetalae</taxon>
        <taxon>rosids</taxon>
        <taxon>fabids</taxon>
        <taxon>Fagales</taxon>
        <taxon>Fagaceae</taxon>
        <taxon>Lithocarpus</taxon>
    </lineage>
</organism>
<dbReference type="Proteomes" id="UP001459277">
    <property type="component" value="Unassembled WGS sequence"/>
</dbReference>
<accession>A0AAW2DFA9</accession>
<feature type="region of interest" description="Disordered" evidence="1">
    <location>
        <begin position="41"/>
        <end position="68"/>
    </location>
</feature>
<reference evidence="2 3" key="1">
    <citation type="submission" date="2024-01" db="EMBL/GenBank/DDBJ databases">
        <title>A telomere-to-telomere, gap-free genome of sweet tea (Lithocarpus litseifolius).</title>
        <authorList>
            <person name="Zhou J."/>
        </authorList>
    </citation>
    <scope>NUCLEOTIDE SEQUENCE [LARGE SCALE GENOMIC DNA]</scope>
    <source>
        <strain evidence="2">Zhou-2022a</strain>
        <tissue evidence="2">Leaf</tissue>
    </source>
</reference>
<feature type="compositionally biased region" description="Low complexity" evidence="1">
    <location>
        <begin position="42"/>
        <end position="57"/>
    </location>
</feature>
<sequence>MAIDYPSPISFSRRPCGGSCPECLSRGQTSPFAGTARVCTLPPSSSPVASPSSSRSSLLRFEKDPPTTSVSGICKFFGTLEHIPLFSVDFSTVPRCFMYMYYGMFLRFGCRNFVIVNKLINMDTDSFSLHFSL</sequence>
<keyword evidence="3" id="KW-1185">Reference proteome</keyword>
<dbReference type="EMBL" id="JAZDWU010000003">
    <property type="protein sequence ID" value="KAL0007326.1"/>
    <property type="molecule type" value="Genomic_DNA"/>
</dbReference>
<gene>
    <name evidence="2" type="ORF">SO802_008828</name>
</gene>
<dbReference type="AlphaFoldDB" id="A0AAW2DFA9"/>
<evidence type="ECO:0000313" key="3">
    <source>
        <dbReference type="Proteomes" id="UP001459277"/>
    </source>
</evidence>
<proteinExistence type="predicted"/>
<protein>
    <submittedName>
        <fullName evidence="2">Uncharacterized protein</fullName>
    </submittedName>
</protein>
<name>A0AAW2DFA9_9ROSI</name>
<comment type="caution">
    <text evidence="2">The sequence shown here is derived from an EMBL/GenBank/DDBJ whole genome shotgun (WGS) entry which is preliminary data.</text>
</comment>
<evidence type="ECO:0000256" key="1">
    <source>
        <dbReference type="SAM" id="MobiDB-lite"/>
    </source>
</evidence>
<evidence type="ECO:0000313" key="2">
    <source>
        <dbReference type="EMBL" id="KAL0007326.1"/>
    </source>
</evidence>